<name>A0A9X3A6P2_9SPHN</name>
<dbReference type="InterPro" id="IPR002052">
    <property type="entry name" value="DNA_methylase_N6_adenine_CS"/>
</dbReference>
<evidence type="ECO:0000256" key="4">
    <source>
        <dbReference type="ARBA" id="ARBA00022691"/>
    </source>
</evidence>
<comment type="caution">
    <text evidence="9">The sequence shown here is derived from an EMBL/GenBank/DDBJ whole genome shotgun (WGS) entry which is preliminary data.</text>
</comment>
<dbReference type="AlphaFoldDB" id="A0A9X3A6P2"/>
<dbReference type="GO" id="GO:0032259">
    <property type="term" value="P:methylation"/>
    <property type="evidence" value="ECO:0007669"/>
    <property type="project" value="UniProtKB-KW"/>
</dbReference>
<evidence type="ECO:0000259" key="7">
    <source>
        <dbReference type="Pfam" id="PF18135"/>
    </source>
</evidence>
<sequence length="735" mass="83541">MSQHLINEYRAELDRLRAASGSRRESVLREAFKDLLKRWGRAQDLQFIAEHDILTKQMTRIYVDGALLHGLRVPFGYWEAKDESDDLDKEIEAKFRKGYPKDNIVFTDDATAILWQDGAEVLRAKMQADDDSLLNLLTVFFAHERKEVADFNKAVKQFAADLPHVLAALRERIAEKNAQSREFAAAAQAFLKHARDAINPAVSEDDVREMLIQHILTEDIFAKVFDNPDFHQQNNVAAELKKLEDVLFKRGEKSTLLRALAPYYAGIASTAALIQSHSEKQGFLKALYEDFYKAYNRKAADRLGVVYTPGEIVRFMIRSADWLCEKHFGKNLIDRGVEILDPATGTGTFIVELLEHFRGNHDKLRHKYKEELHANEVAILPYYVANLNIEATYQAITGQFAEFENLCLVDTLDNVDALGIHSGHQFDLLGSLSDENIERIKRQNRRKISVIIGNPPYNANQQNENDDNKNRAYGHIDKRIKNTYIKESNAKKPKAYDMYARFYRWAADRLSDEGIVAFITNRSFLWAKTYDGFRKLALRDFAEIWVCDLGGDWKQKGDGGGANVFGISTGVAICFLVKKKKSSADRIHYGSQSHTLALEDKLSAIAHGNLGDVSATEVRPDNLGYWIDPGHPDFGQHIPMISEKTKKAKGPRGIDAIFREFTNGINTARDSWVYGIKDADVSSKISFFGSIYNAHRDGKKFDTSIKWSRNLKKRRKSGVRDSFSGKEFSAIIYFT</sequence>
<dbReference type="PANTHER" id="PTHR33841">
    <property type="entry name" value="DNA METHYLTRANSFERASE YEEA-RELATED"/>
    <property type="match status" value="1"/>
</dbReference>
<protein>
    <recommendedName>
        <fullName evidence="1">site-specific DNA-methyltransferase (adenine-specific)</fullName>
        <ecNumber evidence="1">2.1.1.72</ecNumber>
    </recommendedName>
</protein>
<dbReference type="SUPFAM" id="SSF53335">
    <property type="entry name" value="S-adenosyl-L-methionine-dependent methyltransferases"/>
    <property type="match status" value="1"/>
</dbReference>
<feature type="domain" description="Type ISP restriction-modification enzyme LLaBIII C-terminal specificity" evidence="7">
    <location>
        <begin position="656"/>
        <end position="733"/>
    </location>
</feature>
<evidence type="ECO:0000313" key="10">
    <source>
        <dbReference type="Proteomes" id="UP001142648"/>
    </source>
</evidence>
<organism evidence="9 10">
    <name type="scientific">Tsuneonella litorea</name>
    <dbReference type="NCBI Taxonomy" id="2976475"/>
    <lineage>
        <taxon>Bacteria</taxon>
        <taxon>Pseudomonadati</taxon>
        <taxon>Pseudomonadota</taxon>
        <taxon>Alphaproteobacteria</taxon>
        <taxon>Sphingomonadales</taxon>
        <taxon>Erythrobacteraceae</taxon>
        <taxon>Tsuneonella</taxon>
    </lineage>
</organism>
<dbReference type="GO" id="GO:0006304">
    <property type="term" value="P:DNA modification"/>
    <property type="evidence" value="ECO:0007669"/>
    <property type="project" value="InterPro"/>
</dbReference>
<evidence type="ECO:0000313" key="9">
    <source>
        <dbReference type="EMBL" id="MCT2557536.1"/>
    </source>
</evidence>
<keyword evidence="4" id="KW-0949">S-adenosyl-L-methionine</keyword>
<dbReference type="GO" id="GO:0003676">
    <property type="term" value="F:nucleic acid binding"/>
    <property type="evidence" value="ECO:0007669"/>
    <property type="project" value="InterPro"/>
</dbReference>
<evidence type="ECO:0000256" key="2">
    <source>
        <dbReference type="ARBA" id="ARBA00022603"/>
    </source>
</evidence>
<evidence type="ECO:0000256" key="3">
    <source>
        <dbReference type="ARBA" id="ARBA00022679"/>
    </source>
</evidence>
<keyword evidence="10" id="KW-1185">Reference proteome</keyword>
<dbReference type="Proteomes" id="UP001142648">
    <property type="component" value="Unassembled WGS sequence"/>
</dbReference>
<keyword evidence="3" id="KW-0808">Transferase</keyword>
<dbReference type="InterPro" id="IPR011639">
    <property type="entry name" value="MethylTrfase_TaqI-like_dom"/>
</dbReference>
<evidence type="ECO:0000259" key="6">
    <source>
        <dbReference type="Pfam" id="PF07669"/>
    </source>
</evidence>
<feature type="domain" description="Type II methyltransferase M.TaqI-like" evidence="6">
    <location>
        <begin position="431"/>
        <end position="542"/>
    </location>
</feature>
<dbReference type="InterPro" id="IPR053980">
    <property type="entry name" value="ISP_coupler"/>
</dbReference>
<reference evidence="9" key="1">
    <citation type="submission" date="2022-09" db="EMBL/GenBank/DDBJ databases">
        <title>The genome sequence of Tsuneonella sp. YG55.</title>
        <authorList>
            <person name="Liu Y."/>
        </authorList>
    </citation>
    <scope>NUCLEOTIDE SEQUENCE</scope>
    <source>
        <strain evidence="9">YG55</strain>
    </source>
</reference>
<gene>
    <name evidence="9" type="ORF">N0B51_00930</name>
</gene>
<dbReference type="EC" id="2.1.1.72" evidence="1"/>
<proteinExistence type="predicted"/>
<accession>A0A9X3A6P2</accession>
<dbReference type="PANTHER" id="PTHR33841:SF1">
    <property type="entry name" value="DNA METHYLTRANSFERASE A"/>
    <property type="match status" value="1"/>
</dbReference>
<dbReference type="InterPro" id="IPR029063">
    <property type="entry name" value="SAM-dependent_MTases_sf"/>
</dbReference>
<dbReference type="PRINTS" id="PR00507">
    <property type="entry name" value="N12N6MTFRASE"/>
</dbReference>
<comment type="catalytic activity">
    <reaction evidence="5">
        <text>a 2'-deoxyadenosine in DNA + S-adenosyl-L-methionine = an N(6)-methyl-2'-deoxyadenosine in DNA + S-adenosyl-L-homocysteine + H(+)</text>
        <dbReference type="Rhea" id="RHEA:15197"/>
        <dbReference type="Rhea" id="RHEA-COMP:12418"/>
        <dbReference type="Rhea" id="RHEA-COMP:12419"/>
        <dbReference type="ChEBI" id="CHEBI:15378"/>
        <dbReference type="ChEBI" id="CHEBI:57856"/>
        <dbReference type="ChEBI" id="CHEBI:59789"/>
        <dbReference type="ChEBI" id="CHEBI:90615"/>
        <dbReference type="ChEBI" id="CHEBI:90616"/>
        <dbReference type="EC" id="2.1.1.72"/>
    </reaction>
</comment>
<dbReference type="RefSeq" id="WP_259960315.1">
    <property type="nucleotide sequence ID" value="NZ_JAOAMV010000001.1"/>
</dbReference>
<dbReference type="InterPro" id="IPR050953">
    <property type="entry name" value="N4_N6_ade-DNA_methylase"/>
</dbReference>
<dbReference type="Pfam" id="PF18135">
    <property type="entry name" value="Type_ISP_C"/>
    <property type="match status" value="1"/>
</dbReference>
<dbReference type="GO" id="GO:0009007">
    <property type="term" value="F:site-specific DNA-methyltransferase (adenine-specific) activity"/>
    <property type="evidence" value="ECO:0007669"/>
    <property type="project" value="UniProtKB-EC"/>
</dbReference>
<evidence type="ECO:0000259" key="8">
    <source>
        <dbReference type="Pfam" id="PF22240"/>
    </source>
</evidence>
<keyword evidence="2 9" id="KW-0489">Methyltransferase</keyword>
<dbReference type="Pfam" id="PF07669">
    <property type="entry name" value="Eco57I"/>
    <property type="match status" value="1"/>
</dbReference>
<evidence type="ECO:0000256" key="1">
    <source>
        <dbReference type="ARBA" id="ARBA00011900"/>
    </source>
</evidence>
<feature type="domain" description="Type ISP restriction-modification enzyme coupler" evidence="8">
    <location>
        <begin position="156"/>
        <end position="277"/>
    </location>
</feature>
<dbReference type="PROSITE" id="PS00092">
    <property type="entry name" value="N6_MTASE"/>
    <property type="match status" value="1"/>
</dbReference>
<dbReference type="Pfam" id="PF22240">
    <property type="entry name" value="ISP_coupler"/>
    <property type="match status" value="1"/>
</dbReference>
<evidence type="ECO:0000256" key="5">
    <source>
        <dbReference type="ARBA" id="ARBA00047942"/>
    </source>
</evidence>
<dbReference type="EMBL" id="JAOAMV010000001">
    <property type="protein sequence ID" value="MCT2557536.1"/>
    <property type="molecule type" value="Genomic_DNA"/>
</dbReference>
<dbReference type="Gene3D" id="3.40.50.150">
    <property type="entry name" value="Vaccinia Virus protein VP39"/>
    <property type="match status" value="1"/>
</dbReference>
<dbReference type="InterPro" id="IPR041635">
    <property type="entry name" value="Type_ISP_LLaBIII_C"/>
</dbReference>